<name>A0AC61YQ75_BACIA</name>
<reference evidence="1" key="1">
    <citation type="submission" date="2025-02" db="EMBL/GenBank/DDBJ databases">
        <title>Complete genome sequences of 52 Bacillus and Priestia strains isolated from West-African fermentations and 26 reference strains from the DSMZ collection.</title>
        <authorList>
            <person name="Wiedenbein E.S."/>
            <person name="Canoy T.S."/>
            <person name="Hui Y."/>
            <person name="Parkouda C."/>
            <person name="Dawende C."/>
            <person name="Ametefe E."/>
            <person name="Jespersen L."/>
            <person name="Nielsen D.S."/>
        </authorList>
    </citation>
    <scope>NUCLEOTIDE SEQUENCE</scope>
    <source>
        <strain evidence="1">PRO33</strain>
    </source>
</reference>
<protein>
    <submittedName>
        <fullName evidence="1">Uncharacterized protein</fullName>
    </submittedName>
</protein>
<sequence length="133" mass="15104">MGFGPGNSNELNANQIGWVRVPYGYRAEMHFASDALYENAICIYPQYSDQKLAERGNYNRSLNDYSTPENNSNQDEWYRVTGWHKSSPPNGSNPWIVSSIKVDSPATNQYNFGFEDVGGEDYDDMQCTINIVQ</sequence>
<dbReference type="Proteomes" id="UP001218488">
    <property type="component" value="Chromosome"/>
</dbReference>
<accession>A0AC61YQ75</accession>
<evidence type="ECO:0000313" key="1">
    <source>
        <dbReference type="EMBL" id="WGD97072.1"/>
    </source>
</evidence>
<organism evidence="1 2">
    <name type="scientific">Bacillus safensis</name>
    <dbReference type="NCBI Taxonomy" id="561879"/>
    <lineage>
        <taxon>Bacteria</taxon>
        <taxon>Bacillati</taxon>
        <taxon>Bacillota</taxon>
        <taxon>Bacilli</taxon>
        <taxon>Bacillales</taxon>
        <taxon>Bacillaceae</taxon>
        <taxon>Bacillus</taxon>
    </lineage>
</organism>
<gene>
    <name evidence="1" type="ORF">P5627_14620</name>
</gene>
<evidence type="ECO:0000313" key="2">
    <source>
        <dbReference type="Proteomes" id="UP001218488"/>
    </source>
</evidence>
<dbReference type="EMBL" id="CP121752">
    <property type="protein sequence ID" value="WGD97072.1"/>
    <property type="molecule type" value="Genomic_DNA"/>
</dbReference>
<proteinExistence type="predicted"/>